<comment type="caution">
    <text evidence="8">The sequence shown here is derived from an EMBL/GenBank/DDBJ whole genome shotgun (WGS) entry which is preliminary data.</text>
</comment>
<proteinExistence type="predicted"/>
<feature type="transmembrane region" description="Helical" evidence="6">
    <location>
        <begin position="6"/>
        <end position="29"/>
    </location>
</feature>
<evidence type="ECO:0000256" key="3">
    <source>
        <dbReference type="ARBA" id="ARBA00022692"/>
    </source>
</evidence>
<evidence type="ECO:0000256" key="1">
    <source>
        <dbReference type="ARBA" id="ARBA00004651"/>
    </source>
</evidence>
<keyword evidence="9" id="KW-1185">Reference proteome</keyword>
<protein>
    <submittedName>
        <fullName evidence="8">Flp pilus assembly protein TadB</fullName>
    </submittedName>
</protein>
<evidence type="ECO:0000256" key="2">
    <source>
        <dbReference type="ARBA" id="ARBA00022475"/>
    </source>
</evidence>
<keyword evidence="2" id="KW-1003">Cell membrane</keyword>
<sequence length="257" mass="26285">MTALDAGLSGLTGVVAVAVLGLTAVGLLVRPSPRSIARRRLLASSRDPADTARARRAGRRATRAAVPVLVGVVALVLAGPVAGVGAGVLAGCAAWWRRRRAAGRPRRLERARITAELPVTVDLVVAALRAGCTVDEALAAVATAVGGPLGRLLGEATERLRLGADPVSVWRGLGATPELAPMGRVLARAAETGAPVAEILERHAVEIRRGAQAAALARSQRLGVLVVAPLGLCFLPAFVLIGVVPLAAGLLSDLMLR</sequence>
<comment type="subcellular location">
    <subcellularLocation>
        <location evidence="1">Cell membrane</location>
        <topology evidence="1">Multi-pass membrane protein</topology>
    </subcellularLocation>
</comment>
<evidence type="ECO:0000313" key="8">
    <source>
        <dbReference type="EMBL" id="MBB6174159.1"/>
    </source>
</evidence>
<dbReference type="Pfam" id="PF00482">
    <property type="entry name" value="T2SSF"/>
    <property type="match status" value="1"/>
</dbReference>
<keyword evidence="5 6" id="KW-0472">Membrane</keyword>
<dbReference type="Proteomes" id="UP000546642">
    <property type="component" value="Unassembled WGS sequence"/>
</dbReference>
<organism evidence="8 9">
    <name type="scientific">Nocardiopsis mwathae</name>
    <dbReference type="NCBI Taxonomy" id="1472723"/>
    <lineage>
        <taxon>Bacteria</taxon>
        <taxon>Bacillati</taxon>
        <taxon>Actinomycetota</taxon>
        <taxon>Actinomycetes</taxon>
        <taxon>Streptosporangiales</taxon>
        <taxon>Nocardiopsidaceae</taxon>
        <taxon>Nocardiopsis</taxon>
    </lineage>
</organism>
<evidence type="ECO:0000259" key="7">
    <source>
        <dbReference type="Pfam" id="PF00482"/>
    </source>
</evidence>
<evidence type="ECO:0000256" key="6">
    <source>
        <dbReference type="SAM" id="Phobius"/>
    </source>
</evidence>
<keyword evidence="4 6" id="KW-1133">Transmembrane helix</keyword>
<evidence type="ECO:0000313" key="9">
    <source>
        <dbReference type="Proteomes" id="UP000546642"/>
    </source>
</evidence>
<dbReference type="AlphaFoldDB" id="A0A7W9YL51"/>
<reference evidence="8 9" key="1">
    <citation type="submission" date="2020-08" db="EMBL/GenBank/DDBJ databases">
        <title>Sequencing the genomes of 1000 actinobacteria strains.</title>
        <authorList>
            <person name="Klenk H.-P."/>
        </authorList>
    </citation>
    <scope>NUCLEOTIDE SEQUENCE [LARGE SCALE GENOMIC DNA]</scope>
    <source>
        <strain evidence="8 9">DSM 46659</strain>
    </source>
</reference>
<evidence type="ECO:0000256" key="5">
    <source>
        <dbReference type="ARBA" id="ARBA00023136"/>
    </source>
</evidence>
<evidence type="ECO:0000256" key="4">
    <source>
        <dbReference type="ARBA" id="ARBA00022989"/>
    </source>
</evidence>
<dbReference type="PANTHER" id="PTHR35007:SF3">
    <property type="entry name" value="POSSIBLE CONSERVED ALANINE RICH MEMBRANE PROTEIN"/>
    <property type="match status" value="1"/>
</dbReference>
<dbReference type="GO" id="GO:0005886">
    <property type="term" value="C:plasma membrane"/>
    <property type="evidence" value="ECO:0007669"/>
    <property type="project" value="UniProtKB-SubCell"/>
</dbReference>
<feature type="transmembrane region" description="Helical" evidence="6">
    <location>
        <begin position="222"/>
        <end position="251"/>
    </location>
</feature>
<gene>
    <name evidence="8" type="ORF">HNR23_004219</name>
</gene>
<dbReference type="EMBL" id="JACHDS010000001">
    <property type="protein sequence ID" value="MBB6174159.1"/>
    <property type="molecule type" value="Genomic_DNA"/>
</dbReference>
<accession>A0A7W9YL51</accession>
<dbReference type="RefSeq" id="WP_343070646.1">
    <property type="nucleotide sequence ID" value="NZ_JACHDS010000001.1"/>
</dbReference>
<dbReference type="InterPro" id="IPR018076">
    <property type="entry name" value="T2SS_GspF_dom"/>
</dbReference>
<feature type="domain" description="Type II secretion system protein GspF" evidence="7">
    <location>
        <begin position="122"/>
        <end position="243"/>
    </location>
</feature>
<keyword evidence="3 6" id="KW-0812">Transmembrane</keyword>
<name>A0A7W9YL51_9ACTN</name>
<dbReference type="PANTHER" id="PTHR35007">
    <property type="entry name" value="INTEGRAL MEMBRANE PROTEIN-RELATED"/>
    <property type="match status" value="1"/>
</dbReference>
<feature type="transmembrane region" description="Helical" evidence="6">
    <location>
        <begin position="65"/>
        <end position="96"/>
    </location>
</feature>